<name>A0ABS2PYH6_9BACL</name>
<keyword evidence="2" id="KW-1185">Reference proteome</keyword>
<dbReference type="RefSeq" id="WP_205003047.1">
    <property type="nucleotide sequence ID" value="NZ_JAFBER010000006.1"/>
</dbReference>
<dbReference type="EMBL" id="JAFBER010000006">
    <property type="protein sequence ID" value="MBM7645108.1"/>
    <property type="molecule type" value="Genomic_DNA"/>
</dbReference>
<proteinExistence type="predicted"/>
<dbReference type="InterPro" id="IPR025072">
    <property type="entry name" value="Fur_reg_FbpA"/>
</dbReference>
<evidence type="ECO:0000313" key="2">
    <source>
        <dbReference type="Proteomes" id="UP000808914"/>
    </source>
</evidence>
<sequence>MKEKSANSNQKDTYIQRLLNEGIFKINGKQLYEYTIEQLESFYKQRKMKGSHR</sequence>
<dbReference type="Pfam" id="PF13076">
    <property type="entry name" value="Fur_reg_FbpA"/>
    <property type="match status" value="1"/>
</dbReference>
<dbReference type="Proteomes" id="UP000808914">
    <property type="component" value="Unassembled WGS sequence"/>
</dbReference>
<evidence type="ECO:0000313" key="1">
    <source>
        <dbReference type="EMBL" id="MBM7645108.1"/>
    </source>
</evidence>
<protein>
    <recommendedName>
        <fullName evidence="3">Fur-regulated basic protein A</fullName>
    </recommendedName>
</protein>
<organism evidence="1 2">
    <name type="scientific">Scopulibacillus daqui</name>
    <dbReference type="NCBI Taxonomy" id="1469162"/>
    <lineage>
        <taxon>Bacteria</taxon>
        <taxon>Bacillati</taxon>
        <taxon>Bacillota</taxon>
        <taxon>Bacilli</taxon>
        <taxon>Bacillales</taxon>
        <taxon>Sporolactobacillaceae</taxon>
        <taxon>Scopulibacillus</taxon>
    </lineage>
</organism>
<gene>
    <name evidence="1" type="ORF">JOD45_001319</name>
</gene>
<accession>A0ABS2PYH6</accession>
<evidence type="ECO:0008006" key="3">
    <source>
        <dbReference type="Google" id="ProtNLM"/>
    </source>
</evidence>
<reference evidence="1 2" key="1">
    <citation type="submission" date="2021-01" db="EMBL/GenBank/DDBJ databases">
        <title>Genomic Encyclopedia of Type Strains, Phase IV (KMG-IV): sequencing the most valuable type-strain genomes for metagenomic binning, comparative biology and taxonomic classification.</title>
        <authorList>
            <person name="Goeker M."/>
        </authorList>
    </citation>
    <scope>NUCLEOTIDE SEQUENCE [LARGE SCALE GENOMIC DNA]</scope>
    <source>
        <strain evidence="1 2">DSM 28236</strain>
    </source>
</reference>
<comment type="caution">
    <text evidence="1">The sequence shown here is derived from an EMBL/GenBank/DDBJ whole genome shotgun (WGS) entry which is preliminary data.</text>
</comment>